<feature type="domain" description="Amidohydrolase 3" evidence="1">
    <location>
        <begin position="52"/>
        <end position="546"/>
    </location>
</feature>
<reference evidence="2 3" key="1">
    <citation type="submission" date="2019-03" db="EMBL/GenBank/DDBJ databases">
        <title>Draft genome sequences of novel Actinobacteria.</title>
        <authorList>
            <person name="Sahin N."/>
            <person name="Ay H."/>
            <person name="Saygin H."/>
        </authorList>
    </citation>
    <scope>NUCLEOTIDE SEQUENCE [LARGE SCALE GENOMIC DNA]</scope>
    <source>
        <strain evidence="2 3">5K548</strain>
    </source>
</reference>
<sequence>MSSPADLVVTGGRIWTQDPGRPWAEALAVRDGRIVAVGSGAEAEAFTGPETQVHDAGGAMIMPGLIDGHVHLNLGGSQAAFELPLAPTEGLDTILGKVGEWAAGLGPDAWVVGGIVGSTVLDGLADAAVLARLDEVSGGRPVLLRDDSMHNRWVSSRTLQLMGVGPGSADPDGGRYVRDGNGCLTGVLHESASAEAEAAFTRSITDVQTRTDKAVATAIKTLNSYGVTSAQEAATMLGSARALAALESSGGLNARVVLSMPVRPFLEEGIVGEELIAEVAELRGELVRPDFVKIVLDGVPMTRTTALLSPYRCGHGSEPTQGEMYWTLEDLVAQLKRCAELGLGAKLHATGDASARRVLDAAERLRNETASGIRLQIAHAEFVHPDDVPRFAEVNVVADLSPYIWYPSVIQDSIAEQVEPRVVESSWPMRDLVDSGAVVAAGSDWPCAAPSPDPWTGLETLVTRRNPDERFPGTLNPGQKLTLEEAIAAFTSNPADALGIGDIAGRLAPGCSADFIVLDRNLFEIDSGDIHATRVQRTYFAGRLVHKTDG</sequence>
<organism evidence="2 3">
    <name type="scientific">Saccharopolyspora karakumensis</name>
    <dbReference type="NCBI Taxonomy" id="2530386"/>
    <lineage>
        <taxon>Bacteria</taxon>
        <taxon>Bacillati</taxon>
        <taxon>Actinomycetota</taxon>
        <taxon>Actinomycetes</taxon>
        <taxon>Pseudonocardiales</taxon>
        <taxon>Pseudonocardiaceae</taxon>
        <taxon>Saccharopolyspora</taxon>
    </lineage>
</organism>
<keyword evidence="2" id="KW-0378">Hydrolase</keyword>
<gene>
    <name evidence="2" type="ORF">E1202_15645</name>
</gene>
<dbReference type="Proteomes" id="UP000294723">
    <property type="component" value="Unassembled WGS sequence"/>
</dbReference>
<evidence type="ECO:0000259" key="1">
    <source>
        <dbReference type="Pfam" id="PF07969"/>
    </source>
</evidence>
<evidence type="ECO:0000313" key="2">
    <source>
        <dbReference type="EMBL" id="TDD87730.1"/>
    </source>
</evidence>
<dbReference type="PANTHER" id="PTHR22642">
    <property type="entry name" value="IMIDAZOLONEPROPIONASE"/>
    <property type="match status" value="1"/>
</dbReference>
<evidence type="ECO:0000313" key="3">
    <source>
        <dbReference type="Proteomes" id="UP000294723"/>
    </source>
</evidence>
<dbReference type="InterPro" id="IPR013108">
    <property type="entry name" value="Amidohydro_3"/>
</dbReference>
<dbReference type="Pfam" id="PF07969">
    <property type="entry name" value="Amidohydro_3"/>
    <property type="match status" value="1"/>
</dbReference>
<dbReference type="Gene3D" id="3.20.20.140">
    <property type="entry name" value="Metal-dependent hydrolases"/>
    <property type="match status" value="1"/>
</dbReference>
<dbReference type="CDD" id="cd01300">
    <property type="entry name" value="YtcJ_like"/>
    <property type="match status" value="1"/>
</dbReference>
<dbReference type="RefSeq" id="WP_132683883.1">
    <property type="nucleotide sequence ID" value="NZ_SMLA01000021.1"/>
</dbReference>
<proteinExistence type="predicted"/>
<protein>
    <submittedName>
        <fullName evidence="2">Amidohydrolase</fullName>
    </submittedName>
</protein>
<keyword evidence="3" id="KW-1185">Reference proteome</keyword>
<dbReference type="Gene3D" id="2.30.40.10">
    <property type="entry name" value="Urease, subunit C, domain 1"/>
    <property type="match status" value="1"/>
</dbReference>
<dbReference type="GO" id="GO:0016810">
    <property type="term" value="F:hydrolase activity, acting on carbon-nitrogen (but not peptide) bonds"/>
    <property type="evidence" value="ECO:0007669"/>
    <property type="project" value="InterPro"/>
</dbReference>
<dbReference type="SUPFAM" id="SSF51338">
    <property type="entry name" value="Composite domain of metallo-dependent hydrolases"/>
    <property type="match status" value="1"/>
</dbReference>
<dbReference type="InterPro" id="IPR011059">
    <property type="entry name" value="Metal-dep_hydrolase_composite"/>
</dbReference>
<comment type="caution">
    <text evidence="2">The sequence shown here is derived from an EMBL/GenBank/DDBJ whole genome shotgun (WGS) entry which is preliminary data.</text>
</comment>
<dbReference type="PANTHER" id="PTHR22642:SF2">
    <property type="entry name" value="PROTEIN LONG AFTER FAR-RED 3"/>
    <property type="match status" value="1"/>
</dbReference>
<dbReference type="InterPro" id="IPR032466">
    <property type="entry name" value="Metal_Hydrolase"/>
</dbReference>
<accession>A0A4R5BR52</accession>
<dbReference type="EMBL" id="SMLA01000021">
    <property type="protein sequence ID" value="TDD87730.1"/>
    <property type="molecule type" value="Genomic_DNA"/>
</dbReference>
<dbReference type="AlphaFoldDB" id="A0A4R5BR52"/>
<dbReference type="SUPFAM" id="SSF51556">
    <property type="entry name" value="Metallo-dependent hydrolases"/>
    <property type="match status" value="1"/>
</dbReference>
<name>A0A4R5BR52_9PSEU</name>
<dbReference type="InterPro" id="IPR033932">
    <property type="entry name" value="YtcJ-like"/>
</dbReference>
<dbReference type="Gene3D" id="3.10.310.70">
    <property type="match status" value="1"/>
</dbReference>